<feature type="compositionally biased region" description="Basic and acidic residues" evidence="1">
    <location>
        <begin position="248"/>
        <end position="259"/>
    </location>
</feature>
<evidence type="ECO:0000256" key="1">
    <source>
        <dbReference type="SAM" id="MobiDB-lite"/>
    </source>
</evidence>
<accession>A0A9E7N3L9</accession>
<evidence type="ECO:0000313" key="2">
    <source>
        <dbReference type="EMBL" id="UTC28228.1"/>
    </source>
</evidence>
<keyword evidence="3" id="KW-1185">Reference proteome</keyword>
<reference evidence="2" key="1">
    <citation type="submission" date="2022-04" db="EMBL/GenBank/DDBJ databases">
        <authorList>
            <person name="Friedrich I."/>
            <person name="Schneider D."/>
            <person name="Poehlein A."/>
            <person name="Hertel R."/>
            <person name="Daniel R."/>
        </authorList>
    </citation>
    <scope>NUCLEOTIDE SEQUENCE</scope>
</reference>
<feature type="region of interest" description="Disordered" evidence="1">
    <location>
        <begin position="236"/>
        <end position="273"/>
    </location>
</feature>
<dbReference type="EMBL" id="ON529850">
    <property type="protein sequence ID" value="UTC28228.1"/>
    <property type="molecule type" value="Genomic_DNA"/>
</dbReference>
<proteinExistence type="predicted"/>
<sequence>MVSATLVETEYTHGCVGGTDYGSRVRVLMRSPKAVLYIARGLILHAPREKDHSYAFTELLRGRVKAALVRDTAIAARIDAAFGEGAAGAAAQALESRGMGTALLDGGGSPLILPGAQLREKTQAEYAAATCNWKADLTGEVKTCRQCGAALDLDTDRYWVGEAIQPDHPRSAEDCQRLTNRRVVSINDYGIQRPDRYGYVAYFDVWDGESYAKVDFCSDKCAATYGRRAVRERELLDPGGEAYKPPRRPSESVHLHPDPPRYFTLGDGSKIKY</sequence>
<gene>
    <name evidence="2" type="ORF">GURKE_01970</name>
</gene>
<organism evidence="2 3">
    <name type="scientific">Brevundimonas phage vB_BpoS-Gurke</name>
    <dbReference type="NCBI Taxonomy" id="2948599"/>
    <lineage>
        <taxon>Viruses</taxon>
        <taxon>Duplodnaviria</taxon>
        <taxon>Heunggongvirae</taxon>
        <taxon>Uroviricota</taxon>
        <taxon>Caudoviricetes</taxon>
        <taxon>Jeanschmidtviridae</taxon>
        <taxon>Kikimoravirus</taxon>
        <taxon>Kikimoravirus gurke</taxon>
    </lineage>
</organism>
<protein>
    <submittedName>
        <fullName evidence="2">Uncharacterized protein</fullName>
    </submittedName>
</protein>
<evidence type="ECO:0000313" key="3">
    <source>
        <dbReference type="Proteomes" id="UP001055634"/>
    </source>
</evidence>
<name>A0A9E7N3L9_9CAUD</name>
<dbReference type="Proteomes" id="UP001055634">
    <property type="component" value="Segment"/>
</dbReference>